<evidence type="ECO:0000313" key="3">
    <source>
        <dbReference type="EMBL" id="NZA28632.1"/>
    </source>
</evidence>
<feature type="transmembrane region" description="Helical" evidence="1">
    <location>
        <begin position="219"/>
        <end position="238"/>
    </location>
</feature>
<comment type="caution">
    <text evidence="3">The sequence shown here is derived from an EMBL/GenBank/DDBJ whole genome shotgun (WGS) entry which is preliminary data.</text>
</comment>
<keyword evidence="1" id="KW-0812">Transmembrane</keyword>
<name>A0A853JIV5_9GAMM</name>
<sequence>GPLLATLALACAAVAAFAPGNVWENDLSRLTPVPEAALAEDGRLRAELGAPDVRYVLALEAGDAEAALQALERLRPALDALAADGAIAGWDSAARYLPSAAVQRARQARLPAPDALRAALDEALAGSPFRADAFAPFLADVETARTAAPLRPGDLAGTPLEAGVAGLLLETPAGATALVTLGGLQDPGAVAAVAATSEARLLDFKDASEALVAAWRGQVLGALALAAVLLALTVGAALRSLRRAGRVLLSVALALLLSVALLRGFGVELNLFHLVSLVLAAGLGLDYALFFERAGGAAAERLRTLHGILVCAAMTALVFGLLALSSIPVLRAIGVTVGIGVVANFVLALLVARPPPEPLAAPATETAG</sequence>
<protein>
    <recommendedName>
        <fullName evidence="5">Membrane transport protein MMPL domain-containing protein</fullName>
    </recommendedName>
</protein>
<feature type="non-terminal residue" evidence="3">
    <location>
        <position position="1"/>
    </location>
</feature>
<organism evidence="3 4">
    <name type="scientific">Luteimonas salinisoli</name>
    <dbReference type="NCBI Taxonomy" id="2752307"/>
    <lineage>
        <taxon>Bacteria</taxon>
        <taxon>Pseudomonadati</taxon>
        <taxon>Pseudomonadota</taxon>
        <taxon>Gammaproteobacteria</taxon>
        <taxon>Lysobacterales</taxon>
        <taxon>Lysobacteraceae</taxon>
        <taxon>Luteimonas</taxon>
    </lineage>
</organism>
<proteinExistence type="predicted"/>
<dbReference type="EMBL" id="JACCKA010000095">
    <property type="protein sequence ID" value="NZA28632.1"/>
    <property type="molecule type" value="Genomic_DNA"/>
</dbReference>
<dbReference type="Gene3D" id="1.20.1640.10">
    <property type="entry name" value="Multidrug efflux transporter AcrB transmembrane domain"/>
    <property type="match status" value="1"/>
</dbReference>
<keyword evidence="2" id="KW-0732">Signal</keyword>
<feature type="transmembrane region" description="Helical" evidence="1">
    <location>
        <begin position="329"/>
        <end position="352"/>
    </location>
</feature>
<dbReference type="PANTHER" id="PTHR33406:SF13">
    <property type="entry name" value="MEMBRANE PROTEIN YDFJ"/>
    <property type="match status" value="1"/>
</dbReference>
<evidence type="ECO:0000256" key="2">
    <source>
        <dbReference type="SAM" id="SignalP"/>
    </source>
</evidence>
<feature type="chain" id="PRO_5032304196" description="Membrane transport protein MMPL domain-containing protein" evidence="2">
    <location>
        <begin position="19"/>
        <end position="368"/>
    </location>
</feature>
<dbReference type="AlphaFoldDB" id="A0A853JIV5"/>
<evidence type="ECO:0000256" key="1">
    <source>
        <dbReference type="SAM" id="Phobius"/>
    </source>
</evidence>
<feature type="signal peptide" evidence="2">
    <location>
        <begin position="1"/>
        <end position="18"/>
    </location>
</feature>
<gene>
    <name evidence="3" type="ORF">H0E84_19845</name>
</gene>
<dbReference type="PANTHER" id="PTHR33406">
    <property type="entry name" value="MEMBRANE PROTEIN MJ1562-RELATED"/>
    <property type="match status" value="1"/>
</dbReference>
<reference evidence="3 4" key="1">
    <citation type="submission" date="2020-07" db="EMBL/GenBank/DDBJ databases">
        <title>Luteimonas sp. SJ-92.</title>
        <authorList>
            <person name="Huang X.-X."/>
            <person name="Xu L."/>
            <person name="Sun J.-Q."/>
        </authorList>
    </citation>
    <scope>NUCLEOTIDE SEQUENCE [LARGE SCALE GENOMIC DNA]</scope>
    <source>
        <strain evidence="3 4">SJ-92</strain>
    </source>
</reference>
<dbReference type="Proteomes" id="UP000578091">
    <property type="component" value="Unassembled WGS sequence"/>
</dbReference>
<keyword evidence="1" id="KW-1133">Transmembrane helix</keyword>
<dbReference type="SUPFAM" id="SSF82866">
    <property type="entry name" value="Multidrug efflux transporter AcrB transmembrane domain"/>
    <property type="match status" value="1"/>
</dbReference>
<accession>A0A853JIV5</accession>
<feature type="transmembrane region" description="Helical" evidence="1">
    <location>
        <begin position="271"/>
        <end position="290"/>
    </location>
</feature>
<dbReference type="GO" id="GO:0005886">
    <property type="term" value="C:plasma membrane"/>
    <property type="evidence" value="ECO:0007669"/>
    <property type="project" value="TreeGrafter"/>
</dbReference>
<feature type="transmembrane region" description="Helical" evidence="1">
    <location>
        <begin position="247"/>
        <end position="265"/>
    </location>
</feature>
<keyword evidence="1" id="KW-0472">Membrane</keyword>
<evidence type="ECO:0008006" key="5">
    <source>
        <dbReference type="Google" id="ProtNLM"/>
    </source>
</evidence>
<feature type="transmembrane region" description="Helical" evidence="1">
    <location>
        <begin position="302"/>
        <end position="323"/>
    </location>
</feature>
<dbReference type="InterPro" id="IPR050545">
    <property type="entry name" value="Mycobact_MmpL"/>
</dbReference>
<keyword evidence="4" id="KW-1185">Reference proteome</keyword>
<evidence type="ECO:0000313" key="4">
    <source>
        <dbReference type="Proteomes" id="UP000578091"/>
    </source>
</evidence>